<protein>
    <submittedName>
        <fullName evidence="2">Bacterial extracellular solute-binding protein, family 5</fullName>
    </submittedName>
</protein>
<dbReference type="InterPro" id="IPR000914">
    <property type="entry name" value="SBP_5_dom"/>
</dbReference>
<dbReference type="AlphaFoldDB" id="T0Z3V1"/>
<dbReference type="PANTHER" id="PTHR30290">
    <property type="entry name" value="PERIPLASMIC BINDING COMPONENT OF ABC TRANSPORTER"/>
    <property type="match status" value="1"/>
</dbReference>
<sequence length="203" mass="22257">MITNISTPNPETVIFNFTGGLFPLVSLDNVFILPENLWQNVNVSSYFGFNASANPSFVGSGPFVVSKYVQGQYVELSRNPYWYLPNMEPHVSNIVIQCFNSESSMFSALQSGSIDATSAFLLPSQIPVVQKDSSLHLVLSNSFTYCYLGFNVNPSGGGPSSIMNLTVRQAITDAINVSYVTKVAWDGYATPLATNFPVRRFIP</sequence>
<dbReference type="InterPro" id="IPR039424">
    <property type="entry name" value="SBP_5"/>
</dbReference>
<organism evidence="2">
    <name type="scientific">mine drainage metagenome</name>
    <dbReference type="NCBI Taxonomy" id="410659"/>
    <lineage>
        <taxon>unclassified sequences</taxon>
        <taxon>metagenomes</taxon>
        <taxon>ecological metagenomes</taxon>
    </lineage>
</organism>
<evidence type="ECO:0000259" key="1">
    <source>
        <dbReference type="Pfam" id="PF00496"/>
    </source>
</evidence>
<gene>
    <name evidence="2" type="ORF">B1B_15229</name>
</gene>
<dbReference type="Gene3D" id="3.10.105.10">
    <property type="entry name" value="Dipeptide-binding Protein, Domain 3"/>
    <property type="match status" value="1"/>
</dbReference>
<dbReference type="GO" id="GO:0015833">
    <property type="term" value="P:peptide transport"/>
    <property type="evidence" value="ECO:0007669"/>
    <property type="project" value="TreeGrafter"/>
</dbReference>
<feature type="domain" description="Solute-binding protein family 5" evidence="1">
    <location>
        <begin position="2"/>
        <end position="197"/>
    </location>
</feature>
<dbReference type="Gene3D" id="3.40.190.10">
    <property type="entry name" value="Periplasmic binding protein-like II"/>
    <property type="match status" value="1"/>
</dbReference>
<dbReference type="GO" id="GO:1904680">
    <property type="term" value="F:peptide transmembrane transporter activity"/>
    <property type="evidence" value="ECO:0007669"/>
    <property type="project" value="TreeGrafter"/>
</dbReference>
<dbReference type="SUPFAM" id="SSF53850">
    <property type="entry name" value="Periplasmic binding protein-like II"/>
    <property type="match status" value="1"/>
</dbReference>
<accession>T0Z3V1</accession>
<evidence type="ECO:0000313" key="2">
    <source>
        <dbReference type="EMBL" id="EQD39788.1"/>
    </source>
</evidence>
<proteinExistence type="predicted"/>
<name>T0Z3V1_9ZZZZ</name>
<comment type="caution">
    <text evidence="2">The sequence shown here is derived from an EMBL/GenBank/DDBJ whole genome shotgun (WGS) entry which is preliminary data.</text>
</comment>
<reference evidence="2" key="1">
    <citation type="submission" date="2013-08" db="EMBL/GenBank/DDBJ databases">
        <authorList>
            <person name="Mendez C."/>
            <person name="Richter M."/>
            <person name="Ferrer M."/>
            <person name="Sanchez J."/>
        </authorList>
    </citation>
    <scope>NUCLEOTIDE SEQUENCE</scope>
</reference>
<dbReference type="EMBL" id="AUZY01010118">
    <property type="protein sequence ID" value="EQD39788.1"/>
    <property type="molecule type" value="Genomic_DNA"/>
</dbReference>
<dbReference type="Gene3D" id="3.90.76.10">
    <property type="entry name" value="Dipeptide-binding Protein, Domain 1"/>
    <property type="match status" value="1"/>
</dbReference>
<dbReference type="Pfam" id="PF00496">
    <property type="entry name" value="SBP_bac_5"/>
    <property type="match status" value="1"/>
</dbReference>
<reference evidence="2" key="2">
    <citation type="journal article" date="2014" name="ISME J.">
        <title>Microbial stratification in low pH oxic and suboxic macroscopic growths along an acid mine drainage.</title>
        <authorList>
            <person name="Mendez-Garcia C."/>
            <person name="Mesa V."/>
            <person name="Sprenger R.R."/>
            <person name="Richter M."/>
            <person name="Diez M.S."/>
            <person name="Solano J."/>
            <person name="Bargiela R."/>
            <person name="Golyshina O.V."/>
            <person name="Manteca A."/>
            <person name="Ramos J.L."/>
            <person name="Gallego J.R."/>
            <person name="Llorente I."/>
            <person name="Martins Dos Santos V.A."/>
            <person name="Jensen O.N."/>
            <person name="Pelaez A.I."/>
            <person name="Sanchez J."/>
            <person name="Ferrer M."/>
        </authorList>
    </citation>
    <scope>NUCLEOTIDE SEQUENCE</scope>
</reference>